<feature type="compositionally biased region" description="Basic and acidic residues" evidence="1">
    <location>
        <begin position="114"/>
        <end position="123"/>
    </location>
</feature>
<feature type="region of interest" description="Disordered" evidence="1">
    <location>
        <begin position="1"/>
        <end position="123"/>
    </location>
</feature>
<dbReference type="AlphaFoldDB" id="A0A812Z1K2"/>
<proteinExistence type="predicted"/>
<protein>
    <submittedName>
        <fullName evidence="2">Uncharacterized protein</fullName>
    </submittedName>
</protein>
<name>A0A812Z1K2_9DINO</name>
<dbReference type="OrthoDB" id="10558987at2759"/>
<keyword evidence="3" id="KW-1185">Reference proteome</keyword>
<dbReference type="Proteomes" id="UP000601435">
    <property type="component" value="Unassembled WGS sequence"/>
</dbReference>
<evidence type="ECO:0000313" key="3">
    <source>
        <dbReference type="Proteomes" id="UP000601435"/>
    </source>
</evidence>
<comment type="caution">
    <text evidence="2">The sequence shown here is derived from an EMBL/GenBank/DDBJ whole genome shotgun (WGS) entry which is preliminary data.</text>
</comment>
<evidence type="ECO:0000256" key="1">
    <source>
        <dbReference type="SAM" id="MobiDB-lite"/>
    </source>
</evidence>
<gene>
    <name evidence="2" type="ORF">SNEC2469_LOCUS23838</name>
</gene>
<evidence type="ECO:0000313" key="2">
    <source>
        <dbReference type="EMBL" id="CAE7806081.1"/>
    </source>
</evidence>
<sequence length="296" mass="33467">SYDSSKEDAQNPWPDFDDSPPGKKESPPESKRTFQRGKAGKQPLRTDSMQTVVETPPAKLKRAITDQLTGSTSKKVKHALTRPQTVDKKNTLERQASAQAAQRKLEHEFEDVEETQRDDPKEPAHFQDKKIVDAIVVRKQTDEYLKKTEIRDHPDCPGLVQYLVLVDEEHTDEDADEIVDMFRAEVITSLSRVIRETNDKISELSGMSKNIQAALRKDLNDAISQLTTSRADLQSALDASEEPFHLIISLCFELRPIQPSYEETRITSSTESAKALISKLQQQVLSYGKKKSFTSK</sequence>
<reference evidence="2" key="1">
    <citation type="submission" date="2021-02" db="EMBL/GenBank/DDBJ databases">
        <authorList>
            <person name="Dougan E. K."/>
            <person name="Rhodes N."/>
            <person name="Thang M."/>
            <person name="Chan C."/>
        </authorList>
    </citation>
    <scope>NUCLEOTIDE SEQUENCE</scope>
</reference>
<feature type="compositionally biased region" description="Basic and acidic residues" evidence="1">
    <location>
        <begin position="20"/>
        <end position="32"/>
    </location>
</feature>
<dbReference type="EMBL" id="CAJNJA010045006">
    <property type="protein sequence ID" value="CAE7806081.1"/>
    <property type="molecule type" value="Genomic_DNA"/>
</dbReference>
<accession>A0A812Z1K2</accession>
<feature type="non-terminal residue" evidence="2">
    <location>
        <position position="1"/>
    </location>
</feature>
<organism evidence="2 3">
    <name type="scientific">Symbiodinium necroappetens</name>
    <dbReference type="NCBI Taxonomy" id="1628268"/>
    <lineage>
        <taxon>Eukaryota</taxon>
        <taxon>Sar</taxon>
        <taxon>Alveolata</taxon>
        <taxon>Dinophyceae</taxon>
        <taxon>Suessiales</taxon>
        <taxon>Symbiodiniaceae</taxon>
        <taxon>Symbiodinium</taxon>
    </lineage>
</organism>